<proteinExistence type="predicted"/>
<accession>A0A7J7E7I1</accession>
<feature type="compositionally biased region" description="Low complexity" evidence="1">
    <location>
        <begin position="28"/>
        <end position="43"/>
    </location>
</feature>
<evidence type="ECO:0000256" key="1">
    <source>
        <dbReference type="SAM" id="MobiDB-lite"/>
    </source>
</evidence>
<dbReference type="EMBL" id="JACDTQ010003919">
    <property type="protein sequence ID" value="KAF5911633.1"/>
    <property type="molecule type" value="Genomic_DNA"/>
</dbReference>
<organism evidence="2 3">
    <name type="scientific">Diceros bicornis minor</name>
    <name type="common">South-central black rhinoceros</name>
    <dbReference type="NCBI Taxonomy" id="77932"/>
    <lineage>
        <taxon>Eukaryota</taxon>
        <taxon>Metazoa</taxon>
        <taxon>Chordata</taxon>
        <taxon>Craniata</taxon>
        <taxon>Vertebrata</taxon>
        <taxon>Euteleostomi</taxon>
        <taxon>Mammalia</taxon>
        <taxon>Eutheria</taxon>
        <taxon>Laurasiatheria</taxon>
        <taxon>Perissodactyla</taxon>
        <taxon>Rhinocerotidae</taxon>
        <taxon>Diceros</taxon>
    </lineage>
</organism>
<sequence>MAVCPPDTAPALGCSGLARGPALKTAGPSPGVAAPRSRSPARGRGPGWGGGGGGDGLLGHEDLPLFQARQLRPRWGLAGPRDPARRDAGRVRRTEPGQPAQRRPFHPPLLSARSPRDAVAAGVCC</sequence>
<feature type="compositionally biased region" description="Basic and acidic residues" evidence="1">
    <location>
        <begin position="82"/>
        <end position="95"/>
    </location>
</feature>
<comment type="caution">
    <text evidence="2">The sequence shown here is derived from an EMBL/GenBank/DDBJ whole genome shotgun (WGS) entry which is preliminary data.</text>
</comment>
<evidence type="ECO:0000313" key="3">
    <source>
        <dbReference type="Proteomes" id="UP000551758"/>
    </source>
</evidence>
<feature type="region of interest" description="Disordered" evidence="1">
    <location>
        <begin position="1"/>
        <end position="125"/>
    </location>
</feature>
<name>A0A7J7E7I1_DICBM</name>
<gene>
    <name evidence="2" type="ORF">HPG69_008232</name>
</gene>
<reference evidence="2 3" key="1">
    <citation type="journal article" date="2020" name="Mol. Biol. Evol.">
        <title>Interspecific Gene Flow and the Evolution of Specialization in Black and White Rhinoceros.</title>
        <authorList>
            <person name="Moodley Y."/>
            <person name="Westbury M.V."/>
            <person name="Russo I.M."/>
            <person name="Gopalakrishnan S."/>
            <person name="Rakotoarivelo A."/>
            <person name="Olsen R.A."/>
            <person name="Prost S."/>
            <person name="Tunstall T."/>
            <person name="Ryder O.A."/>
            <person name="Dalen L."/>
            <person name="Bruford M.W."/>
        </authorList>
    </citation>
    <scope>NUCLEOTIDE SEQUENCE [LARGE SCALE GENOMIC DNA]</scope>
    <source>
        <strain evidence="2">SBR-YM</strain>
        <tissue evidence="2">Skin</tissue>
    </source>
</reference>
<evidence type="ECO:0000313" key="2">
    <source>
        <dbReference type="EMBL" id="KAF5911633.1"/>
    </source>
</evidence>
<protein>
    <submittedName>
        <fullName evidence="2">Uncharacterized protein</fullName>
    </submittedName>
</protein>
<dbReference type="AlphaFoldDB" id="A0A7J7E7I1"/>
<feature type="compositionally biased region" description="Gly residues" evidence="1">
    <location>
        <begin position="44"/>
        <end position="57"/>
    </location>
</feature>
<dbReference type="Proteomes" id="UP000551758">
    <property type="component" value="Unassembled WGS sequence"/>
</dbReference>
<keyword evidence="3" id="KW-1185">Reference proteome</keyword>